<dbReference type="SUPFAM" id="SSF54556">
    <property type="entry name" value="Chitinase insertion domain"/>
    <property type="match status" value="1"/>
</dbReference>
<dbReference type="GO" id="GO:0006032">
    <property type="term" value="P:chitin catabolic process"/>
    <property type="evidence" value="ECO:0007669"/>
    <property type="project" value="UniProtKB-KW"/>
</dbReference>
<comment type="catalytic activity">
    <reaction evidence="1">
        <text>Random endo-hydrolysis of N-acetyl-beta-D-glucosaminide (1-&gt;4)-beta-linkages in chitin and chitodextrins.</text>
        <dbReference type="EC" id="3.2.1.14"/>
    </reaction>
</comment>
<dbReference type="InterPro" id="IPR017853">
    <property type="entry name" value="GH"/>
</dbReference>
<dbReference type="SMART" id="SM00850">
    <property type="entry name" value="LytTR"/>
    <property type="match status" value="1"/>
</dbReference>
<feature type="domain" description="HTH LytTR-type" evidence="7">
    <location>
        <begin position="709"/>
        <end position="759"/>
    </location>
</feature>
<dbReference type="Pfam" id="PF04397">
    <property type="entry name" value="LytTR"/>
    <property type="match status" value="1"/>
</dbReference>
<protein>
    <recommendedName>
        <fullName evidence="2">chitinase</fullName>
        <ecNumber evidence="2">3.2.1.14</ecNumber>
    </recommendedName>
</protein>
<evidence type="ECO:0000256" key="1">
    <source>
        <dbReference type="ARBA" id="ARBA00000822"/>
    </source>
</evidence>
<dbReference type="EMBL" id="CP058627">
    <property type="protein sequence ID" value="QLG88649.1"/>
    <property type="molecule type" value="Genomic_DNA"/>
</dbReference>
<evidence type="ECO:0000259" key="7">
    <source>
        <dbReference type="PROSITE" id="PS50930"/>
    </source>
</evidence>
<dbReference type="GO" id="GO:0008061">
    <property type="term" value="F:chitin binding"/>
    <property type="evidence" value="ECO:0007669"/>
    <property type="project" value="InterPro"/>
</dbReference>
<feature type="transmembrane region" description="Helical" evidence="5">
    <location>
        <begin position="404"/>
        <end position="427"/>
    </location>
</feature>
<dbReference type="GO" id="GO:0005975">
    <property type="term" value="P:carbohydrate metabolic process"/>
    <property type="evidence" value="ECO:0007669"/>
    <property type="project" value="InterPro"/>
</dbReference>
<keyword evidence="5" id="KW-0472">Membrane</keyword>
<evidence type="ECO:0000256" key="6">
    <source>
        <dbReference type="SAM" id="SignalP"/>
    </source>
</evidence>
<dbReference type="PANTHER" id="PTHR11177">
    <property type="entry name" value="CHITINASE"/>
    <property type="match status" value="1"/>
</dbReference>
<dbReference type="RefSeq" id="WP_179355161.1">
    <property type="nucleotide sequence ID" value="NZ_CP058627.1"/>
</dbReference>
<evidence type="ECO:0000256" key="5">
    <source>
        <dbReference type="SAM" id="Phobius"/>
    </source>
</evidence>
<dbReference type="KEGG" id="chiz:HQ393_10580"/>
<dbReference type="Proteomes" id="UP000509597">
    <property type="component" value="Chromosome"/>
</dbReference>
<accession>A0A7H9BJK3</accession>
<dbReference type="InterPro" id="IPR001223">
    <property type="entry name" value="Glyco_hydro18_cat"/>
</dbReference>
<organism evidence="9 10">
    <name type="scientific">Chitinibacter bivalviorum</name>
    <dbReference type="NCBI Taxonomy" id="2739434"/>
    <lineage>
        <taxon>Bacteria</taxon>
        <taxon>Pseudomonadati</taxon>
        <taxon>Pseudomonadota</taxon>
        <taxon>Betaproteobacteria</taxon>
        <taxon>Neisseriales</taxon>
        <taxon>Chitinibacteraceae</taxon>
        <taxon>Chitinibacter</taxon>
    </lineage>
</organism>
<dbReference type="InterPro" id="IPR007492">
    <property type="entry name" value="LytTR_DNA-bd_dom"/>
</dbReference>
<proteinExistence type="predicted"/>
<dbReference type="InterPro" id="IPR050314">
    <property type="entry name" value="Glycosyl_Hydrlase_18"/>
</dbReference>
<dbReference type="SUPFAM" id="SSF51445">
    <property type="entry name" value="(Trans)glycosidases"/>
    <property type="match status" value="1"/>
</dbReference>
<keyword evidence="5" id="KW-0812">Transmembrane</keyword>
<feature type="domain" description="GH18" evidence="8">
    <location>
        <begin position="22"/>
        <end position="388"/>
    </location>
</feature>
<keyword evidence="3" id="KW-0624">Polysaccharide degradation</keyword>
<feature type="region of interest" description="Disordered" evidence="4">
    <location>
        <begin position="516"/>
        <end position="535"/>
    </location>
</feature>
<evidence type="ECO:0000256" key="4">
    <source>
        <dbReference type="SAM" id="MobiDB-lite"/>
    </source>
</evidence>
<dbReference type="Gene3D" id="3.20.20.80">
    <property type="entry name" value="Glycosidases"/>
    <property type="match status" value="1"/>
</dbReference>
<dbReference type="Gene3D" id="3.10.50.10">
    <property type="match status" value="1"/>
</dbReference>
<feature type="signal peptide" evidence="6">
    <location>
        <begin position="1"/>
        <end position="20"/>
    </location>
</feature>
<dbReference type="Gene3D" id="2.40.50.1020">
    <property type="entry name" value="LytTr DNA-binding domain"/>
    <property type="match status" value="1"/>
</dbReference>
<name>A0A7H9BJK3_9NEIS</name>
<sequence>MRKFLCLLALVLLSAGSAQAKSPVIAYYPFWVSYSQTKAMADLPLSRLDQLTYAFAHFAPDGQLLAGDVFADLNKTYTQPDGSMLRGNYALLKSLKAQHPQLKTVLAVGGWNYSADFSTIFADPALRLQAVQSTVLFLQQHGFDGIEIDWRYPGGHGREGNAASVKDGANLLRFVTELRAAKPELIIGVTAGVLNEQISAVPWTELAPKIDYAMLLATDFVGAWSKATGHKSPLYSDQGQLSIDSAVNTLERNGLPLAKLALLIPTQGVSFNGVASEQNGLGQIHHGVSMGSWDNEQTGATGIFGQDEIAALQLGNGFAQHWDEAAQASTYYSPSLQQFISVETPRALASKLNYARARHLLGVALWEITSDASAQSLLRQTEIAANPLRAYQNDLRLWWRYHPVWVELLAGVVVGLSVLALVSWGLIRHRRRQQQEIELSQLRCIKGIIDDLPSQLGQLRQLSLAAPASNAVQQWPLPQWAEVADRIAWQIEPLQPQTAATTARIAASNDEVGVLPQSTQPLPVHGAESSTPSPLSNLPAQLGGQRIAALSMLTQRLSEQRSLEKMLEVTLGFLADDPLIRQAEVQQLDDDEAASPVSAEPIAPASQLHAVLDDYQLNLQFKGALSEDDQLYYRSVIEQVRIVRRSLYELGKQPQLLSELYEIASRRDKLLFIRADKGYSAIFAQDLVAPSYITLRLRAIRLYFDEGVLLQVHRSYLVNPKKVQGIKKRARDTWELQIGSEMIPVSRQYLSRLRQVYPQWFSAAEPA</sequence>
<dbReference type="PANTHER" id="PTHR11177:SF317">
    <property type="entry name" value="CHITINASE 12-RELATED"/>
    <property type="match status" value="1"/>
</dbReference>
<keyword evidence="3" id="KW-0119">Carbohydrate metabolism</keyword>
<dbReference type="PROSITE" id="PS50930">
    <property type="entry name" value="HTH_LYTTR"/>
    <property type="match status" value="1"/>
</dbReference>
<evidence type="ECO:0000313" key="10">
    <source>
        <dbReference type="Proteomes" id="UP000509597"/>
    </source>
</evidence>
<evidence type="ECO:0000259" key="8">
    <source>
        <dbReference type="PROSITE" id="PS51910"/>
    </source>
</evidence>
<dbReference type="Pfam" id="PF00704">
    <property type="entry name" value="Glyco_hydro_18"/>
    <property type="match status" value="1"/>
</dbReference>
<feature type="chain" id="PRO_5028856914" description="chitinase" evidence="6">
    <location>
        <begin position="21"/>
        <end position="767"/>
    </location>
</feature>
<evidence type="ECO:0000256" key="2">
    <source>
        <dbReference type="ARBA" id="ARBA00012729"/>
    </source>
</evidence>
<keyword evidence="10" id="KW-1185">Reference proteome</keyword>
<evidence type="ECO:0000256" key="3">
    <source>
        <dbReference type="ARBA" id="ARBA00023024"/>
    </source>
</evidence>
<reference evidence="9 10" key="1">
    <citation type="submission" date="2020-07" db="EMBL/GenBank/DDBJ databases">
        <title>Complete genome sequence of Chitinibacter sp. 2T18.</title>
        <authorList>
            <person name="Bae J.-W."/>
            <person name="Choi J.-W."/>
        </authorList>
    </citation>
    <scope>NUCLEOTIDE SEQUENCE [LARGE SCALE GENOMIC DNA]</scope>
    <source>
        <strain evidence="9 10">2T18</strain>
    </source>
</reference>
<keyword evidence="6" id="KW-0732">Signal</keyword>
<keyword evidence="5" id="KW-1133">Transmembrane helix</keyword>
<gene>
    <name evidence="9" type="ORF">HQ393_10580</name>
</gene>
<keyword evidence="3" id="KW-0146">Chitin degradation</keyword>
<dbReference type="SMART" id="SM00636">
    <property type="entry name" value="Glyco_18"/>
    <property type="match status" value="1"/>
</dbReference>
<dbReference type="AlphaFoldDB" id="A0A7H9BJK3"/>
<dbReference type="PROSITE" id="PS51910">
    <property type="entry name" value="GH18_2"/>
    <property type="match status" value="1"/>
</dbReference>
<keyword evidence="9" id="KW-0238">DNA-binding</keyword>
<dbReference type="InterPro" id="IPR029070">
    <property type="entry name" value="Chitinase_insertion_sf"/>
</dbReference>
<dbReference type="GO" id="GO:0008843">
    <property type="term" value="F:endochitinase activity"/>
    <property type="evidence" value="ECO:0007669"/>
    <property type="project" value="UniProtKB-EC"/>
</dbReference>
<dbReference type="GO" id="GO:0003677">
    <property type="term" value="F:DNA binding"/>
    <property type="evidence" value="ECO:0007669"/>
    <property type="project" value="UniProtKB-KW"/>
</dbReference>
<dbReference type="InterPro" id="IPR011583">
    <property type="entry name" value="Chitinase_II/V-like_cat"/>
</dbReference>
<evidence type="ECO:0000313" key="9">
    <source>
        <dbReference type="EMBL" id="QLG88649.1"/>
    </source>
</evidence>
<dbReference type="EC" id="3.2.1.14" evidence="2"/>